<evidence type="ECO:0000313" key="2">
    <source>
        <dbReference type="Proteomes" id="UP000198304"/>
    </source>
</evidence>
<accession>A0A239ALM7</accession>
<keyword evidence="2" id="KW-1185">Reference proteome</keyword>
<organism evidence="1 2">
    <name type="scientific">Anaerovirgula multivorans</name>
    <dbReference type="NCBI Taxonomy" id="312168"/>
    <lineage>
        <taxon>Bacteria</taxon>
        <taxon>Bacillati</taxon>
        <taxon>Bacillota</taxon>
        <taxon>Clostridia</taxon>
        <taxon>Peptostreptococcales</taxon>
        <taxon>Natronincolaceae</taxon>
        <taxon>Anaerovirgula</taxon>
    </lineage>
</organism>
<dbReference type="Proteomes" id="UP000198304">
    <property type="component" value="Unassembled WGS sequence"/>
</dbReference>
<name>A0A239ALM7_9FIRM</name>
<evidence type="ECO:0000313" key="1">
    <source>
        <dbReference type="EMBL" id="SNR95833.1"/>
    </source>
</evidence>
<protein>
    <submittedName>
        <fullName evidence="1">Uncharacterized protein</fullName>
    </submittedName>
</protein>
<gene>
    <name evidence="1" type="ORF">SAMN05446037_100290</name>
</gene>
<sequence length="87" mass="9794">MKVITKLAKPITVIGLENTIKSHYNIKAKGESPCYQAKKNSNVKYLQGKQNERRKRKQNTVCICMSKSKGQNSVIGDLVRSIEGEIK</sequence>
<dbReference type="AlphaFoldDB" id="A0A239ALM7"/>
<proteinExistence type="predicted"/>
<dbReference type="EMBL" id="FZOJ01000002">
    <property type="protein sequence ID" value="SNR95833.1"/>
    <property type="molecule type" value="Genomic_DNA"/>
</dbReference>
<reference evidence="1 2" key="1">
    <citation type="submission" date="2017-06" db="EMBL/GenBank/DDBJ databases">
        <authorList>
            <person name="Kim H.J."/>
            <person name="Triplett B.A."/>
        </authorList>
    </citation>
    <scope>NUCLEOTIDE SEQUENCE [LARGE SCALE GENOMIC DNA]</scope>
    <source>
        <strain evidence="1 2">SCA</strain>
    </source>
</reference>